<evidence type="ECO:0000313" key="3">
    <source>
        <dbReference type="Proteomes" id="UP000646152"/>
    </source>
</evidence>
<comment type="caution">
    <text evidence="2">The sequence shown here is derived from an EMBL/GenBank/DDBJ whole genome shotgun (WGS) entry which is preliminary data.</text>
</comment>
<sequence length="177" mass="19662">MSSYTVRQKIILALALLTTVVVVPALLFYEHEQIAFNFTMVGYIILFMFVIELKQERVMKGISIILFGVFFGVYYVDFFTAMIGKDSVNVELAHNLNILSNLAIFSCAGAGGSVIATHADKTSTDRENPVISETVIDRTQDIRILTEHTLKLHKKVNAIVSIGIILVIAMLVIVLNK</sequence>
<proteinExistence type="predicted"/>
<feature type="transmembrane region" description="Helical" evidence="1">
    <location>
        <begin position="34"/>
        <end position="51"/>
    </location>
</feature>
<feature type="transmembrane region" description="Helical" evidence="1">
    <location>
        <begin position="10"/>
        <end position="28"/>
    </location>
</feature>
<keyword evidence="1" id="KW-0812">Transmembrane</keyword>
<evidence type="ECO:0000313" key="2">
    <source>
        <dbReference type="EMBL" id="GGB55214.1"/>
    </source>
</evidence>
<protein>
    <recommendedName>
        <fullName evidence="4">DUF4199 domain-containing protein</fullName>
    </recommendedName>
</protein>
<organism evidence="2 3">
    <name type="scientific">Oceanisphaera marina</name>
    <dbReference type="NCBI Taxonomy" id="2017550"/>
    <lineage>
        <taxon>Bacteria</taxon>
        <taxon>Pseudomonadati</taxon>
        <taxon>Pseudomonadota</taxon>
        <taxon>Gammaproteobacteria</taxon>
        <taxon>Aeromonadales</taxon>
        <taxon>Aeromonadaceae</taxon>
        <taxon>Oceanisphaera</taxon>
    </lineage>
</organism>
<keyword evidence="3" id="KW-1185">Reference proteome</keyword>
<keyword evidence="1" id="KW-1133">Transmembrane helix</keyword>
<keyword evidence="1" id="KW-0472">Membrane</keyword>
<name>A0ABQ1J1R9_9GAMM</name>
<dbReference type="EMBL" id="BMKE01000050">
    <property type="protein sequence ID" value="GGB55214.1"/>
    <property type="molecule type" value="Genomic_DNA"/>
</dbReference>
<accession>A0ABQ1J1R9</accession>
<feature type="transmembrane region" description="Helical" evidence="1">
    <location>
        <begin position="96"/>
        <end position="116"/>
    </location>
</feature>
<dbReference type="Proteomes" id="UP000646152">
    <property type="component" value="Unassembled WGS sequence"/>
</dbReference>
<evidence type="ECO:0008006" key="4">
    <source>
        <dbReference type="Google" id="ProtNLM"/>
    </source>
</evidence>
<feature type="transmembrane region" description="Helical" evidence="1">
    <location>
        <begin position="58"/>
        <end position="76"/>
    </location>
</feature>
<reference evidence="3" key="1">
    <citation type="journal article" date="2019" name="Int. J. Syst. Evol. Microbiol.">
        <title>The Global Catalogue of Microorganisms (GCM) 10K type strain sequencing project: providing services to taxonomists for standard genome sequencing and annotation.</title>
        <authorList>
            <consortium name="The Broad Institute Genomics Platform"/>
            <consortium name="The Broad Institute Genome Sequencing Center for Infectious Disease"/>
            <person name="Wu L."/>
            <person name="Ma J."/>
        </authorList>
    </citation>
    <scope>NUCLEOTIDE SEQUENCE [LARGE SCALE GENOMIC DNA]</scope>
    <source>
        <strain evidence="3">CGMCC 1.15923</strain>
    </source>
</reference>
<feature type="transmembrane region" description="Helical" evidence="1">
    <location>
        <begin position="156"/>
        <end position="175"/>
    </location>
</feature>
<evidence type="ECO:0000256" key="1">
    <source>
        <dbReference type="SAM" id="Phobius"/>
    </source>
</evidence>
<gene>
    <name evidence="2" type="ORF">GCM10011502_30210</name>
</gene>